<dbReference type="InterPro" id="IPR008256">
    <property type="entry name" value="Peptidase_S1B"/>
</dbReference>
<dbReference type="SUPFAM" id="SSF50494">
    <property type="entry name" value="Trypsin-like serine proteases"/>
    <property type="match status" value="1"/>
</dbReference>
<gene>
    <name evidence="7" type="ORF">LN051_08065</name>
</gene>
<dbReference type="EMBL" id="CP086654">
    <property type="protein sequence ID" value="UEX89524.1"/>
    <property type="molecule type" value="Genomic_DNA"/>
</dbReference>
<dbReference type="PRINTS" id="PR01774">
    <property type="entry name" value="EXFOLTOXIN"/>
</dbReference>
<dbReference type="Pfam" id="PF13365">
    <property type="entry name" value="Trypsin_2"/>
    <property type="match status" value="1"/>
</dbReference>
<dbReference type="RefSeq" id="WP_229292032.1">
    <property type="nucleotide sequence ID" value="NZ_CP086654.1"/>
</dbReference>
<reference evidence="7 8" key="1">
    <citation type="journal article" date="2022" name="Pathogens">
        <title>Staphylococcus ratti sp. nov. Isolated from a Lab Rat.</title>
        <authorList>
            <person name="Kovarovic V."/>
            <person name="Sedlacek I."/>
            <person name="Petras P."/>
            <person name="Kralova S."/>
            <person name="Maslanova I."/>
            <person name="Svec P."/>
            <person name="Neumann-Schaal M."/>
            <person name="Botka T."/>
            <person name="Gelbicova T."/>
            <person name="Stankova E."/>
            <person name="Doskar J."/>
            <person name="Pantucek R."/>
        </authorList>
    </citation>
    <scope>NUCLEOTIDE SEQUENCE [LARGE SCALE GENOMIC DNA]</scope>
    <source>
        <strain evidence="7 8">CCM 9025</strain>
    </source>
</reference>
<accession>A0ABY3PB84</accession>
<dbReference type="InterPro" id="IPR009003">
    <property type="entry name" value="Peptidase_S1_PA"/>
</dbReference>
<evidence type="ECO:0000313" key="8">
    <source>
        <dbReference type="Proteomes" id="UP001197626"/>
    </source>
</evidence>
<dbReference type="PRINTS" id="PR00839">
    <property type="entry name" value="V8PROTEASE"/>
</dbReference>
<evidence type="ECO:0000256" key="1">
    <source>
        <dbReference type="ARBA" id="ARBA00008764"/>
    </source>
</evidence>
<protein>
    <recommendedName>
        <fullName evidence="6">Serine protease</fullName>
        <ecNumber evidence="6">3.4.21.-</ecNumber>
    </recommendedName>
</protein>
<feature type="signal peptide" evidence="6">
    <location>
        <begin position="1"/>
        <end position="22"/>
    </location>
</feature>
<evidence type="ECO:0000256" key="4">
    <source>
        <dbReference type="ARBA" id="ARBA00022801"/>
    </source>
</evidence>
<dbReference type="Proteomes" id="UP001197626">
    <property type="component" value="Chromosome"/>
</dbReference>
<comment type="similarity">
    <text evidence="1 6">Belongs to the peptidase S1B family.</text>
</comment>
<dbReference type="InterPro" id="IPR028301">
    <property type="entry name" value="V8_his_AS"/>
</dbReference>
<dbReference type="InterPro" id="IPR043504">
    <property type="entry name" value="Peptidase_S1_PA_chymotrypsin"/>
</dbReference>
<evidence type="ECO:0000256" key="3">
    <source>
        <dbReference type="ARBA" id="ARBA00022729"/>
    </source>
</evidence>
<organism evidence="7 8">
    <name type="scientific">Staphylococcus ratti</name>
    <dbReference type="NCBI Taxonomy" id="2892440"/>
    <lineage>
        <taxon>Bacteria</taxon>
        <taxon>Bacillati</taxon>
        <taxon>Bacillota</taxon>
        <taxon>Bacilli</taxon>
        <taxon>Bacillales</taxon>
        <taxon>Staphylococcaceae</taxon>
        <taxon>Staphylococcus</taxon>
    </lineage>
</organism>
<proteinExistence type="inferred from homology"/>
<dbReference type="PROSITE" id="PS00672">
    <property type="entry name" value="V8_HIS"/>
    <property type="match status" value="1"/>
</dbReference>
<keyword evidence="3 6" id="KW-0732">Signal</keyword>
<dbReference type="Gene3D" id="2.40.10.10">
    <property type="entry name" value="Trypsin-like serine proteases"/>
    <property type="match status" value="2"/>
</dbReference>
<dbReference type="InterPro" id="IPR008353">
    <property type="entry name" value="Peptidase_S1B_tx"/>
</dbReference>
<evidence type="ECO:0000256" key="2">
    <source>
        <dbReference type="ARBA" id="ARBA00022670"/>
    </source>
</evidence>
<keyword evidence="4 6" id="KW-0378">Hydrolase</keyword>
<sequence length="251" mass="27292">MDFCKKLALFLLMLLALPQVFAPEHPVNSVVSAAEESVYPITGSDKAPHNIVGRINFSNGPSATGFVIGSDTILTNKHVAKNLKDGITGTFTLGINYNNSGKKVLGNYELVSVIPAPNSDDDVAIIKVKPSQDNLPLDKVVNPAKIVNANYIDEEWMKNSADNQFHIAGYPGNKDRNIMWGSDGKLLKYGFNNKRIYVADIISVPGNSGSPLFNKNNEVVGINSSTYGHTSNHAGGFLFKDDLYDFIMANK</sequence>
<keyword evidence="8" id="KW-1185">Reference proteome</keyword>
<keyword evidence="5 6" id="KW-0720">Serine protease</keyword>
<evidence type="ECO:0000256" key="6">
    <source>
        <dbReference type="RuleBase" id="RU004296"/>
    </source>
</evidence>
<feature type="chain" id="PRO_5044963464" description="Serine protease" evidence="6">
    <location>
        <begin position="23"/>
        <end position="251"/>
    </location>
</feature>
<evidence type="ECO:0000256" key="5">
    <source>
        <dbReference type="ARBA" id="ARBA00022825"/>
    </source>
</evidence>
<name>A0ABY3PB84_9STAP</name>
<dbReference type="EC" id="3.4.21.-" evidence="6"/>
<keyword evidence="2 6" id="KW-0645">Protease</keyword>
<evidence type="ECO:0000313" key="7">
    <source>
        <dbReference type="EMBL" id="UEX89524.1"/>
    </source>
</evidence>